<dbReference type="InterPro" id="IPR015421">
    <property type="entry name" value="PyrdxlP-dep_Trfase_major"/>
</dbReference>
<dbReference type="InterPro" id="IPR015422">
    <property type="entry name" value="PyrdxlP-dep_Trfase_small"/>
</dbReference>
<evidence type="ECO:0000256" key="3">
    <source>
        <dbReference type="ARBA" id="ARBA00022576"/>
    </source>
</evidence>
<dbReference type="GO" id="GO:0016212">
    <property type="term" value="F:kynurenine-oxoglutarate transaminase activity"/>
    <property type="evidence" value="ECO:0007669"/>
    <property type="project" value="TreeGrafter"/>
</dbReference>
<proteinExistence type="inferred from homology"/>
<dbReference type="Gene3D" id="3.90.1150.10">
    <property type="entry name" value="Aspartate Aminotransferase, domain 1"/>
    <property type="match status" value="1"/>
</dbReference>
<evidence type="ECO:0000256" key="5">
    <source>
        <dbReference type="ARBA" id="ARBA00022898"/>
    </source>
</evidence>
<keyword evidence="8" id="KW-1185">Reference proteome</keyword>
<evidence type="ECO:0000313" key="7">
    <source>
        <dbReference type="EMBL" id="GEO33120.1"/>
    </source>
</evidence>
<evidence type="ECO:0000313" key="8">
    <source>
        <dbReference type="Proteomes" id="UP000321181"/>
    </source>
</evidence>
<evidence type="ECO:0000256" key="4">
    <source>
        <dbReference type="ARBA" id="ARBA00022679"/>
    </source>
</evidence>
<keyword evidence="4 7" id="KW-0808">Transferase</keyword>
<reference evidence="7 8" key="1">
    <citation type="submission" date="2019-07" db="EMBL/GenBank/DDBJ databases">
        <title>Whole genome shotgun sequence of Cellulomonas aerilata NBRC 106308.</title>
        <authorList>
            <person name="Hosoyama A."/>
            <person name="Uohara A."/>
            <person name="Ohji S."/>
            <person name="Ichikawa N."/>
        </authorList>
    </citation>
    <scope>NUCLEOTIDE SEQUENCE [LARGE SCALE GENOMIC DNA]</scope>
    <source>
        <strain evidence="7 8">NBRC 106308</strain>
    </source>
</reference>
<name>A0A512DA44_9CELL</name>
<dbReference type="CDD" id="cd00609">
    <property type="entry name" value="AAT_like"/>
    <property type="match status" value="1"/>
</dbReference>
<comment type="similarity">
    <text evidence="2">Belongs to the class-I pyridoxal-phosphate-dependent aminotransferase family.</text>
</comment>
<gene>
    <name evidence="7" type="ORF">CAE01nite_08450</name>
</gene>
<dbReference type="GO" id="GO:0005737">
    <property type="term" value="C:cytoplasm"/>
    <property type="evidence" value="ECO:0007669"/>
    <property type="project" value="TreeGrafter"/>
</dbReference>
<dbReference type="InterPro" id="IPR004839">
    <property type="entry name" value="Aminotransferase_I/II_large"/>
</dbReference>
<comment type="caution">
    <text evidence="7">The sequence shown here is derived from an EMBL/GenBank/DDBJ whole genome shotgun (WGS) entry which is preliminary data.</text>
</comment>
<dbReference type="RefSeq" id="WP_146900419.1">
    <property type="nucleotide sequence ID" value="NZ_BAAARM010000001.1"/>
</dbReference>
<evidence type="ECO:0000256" key="2">
    <source>
        <dbReference type="ARBA" id="ARBA00007441"/>
    </source>
</evidence>
<dbReference type="PANTHER" id="PTHR43807">
    <property type="entry name" value="FI04487P"/>
    <property type="match status" value="1"/>
</dbReference>
<evidence type="ECO:0000256" key="1">
    <source>
        <dbReference type="ARBA" id="ARBA00001933"/>
    </source>
</evidence>
<comment type="cofactor">
    <cofactor evidence="1">
        <name>pyridoxal 5'-phosphate</name>
        <dbReference type="ChEBI" id="CHEBI:597326"/>
    </cofactor>
</comment>
<sequence length="425" mass="44564">MPDPGDVPTPDAAAPDLPWRRVARASGLLGADGLVRSTVFAEMSALALSTGALNLGQGFPDEDGPEHLRRLAADAVLAAGDAPAGLNQYPPGPGLISLRRAVAAHQHRHYGLRVDPETEILVTAGATEALAATLLALVTPGDEVVTLEPYYDAYAAVIGLAGGVHRTVPLRPGPDGFRLDRADVEAAFTERTRLVLLNTPHNPTGTVLTRTELGWIAAAATARDAVVVTDEVYEHLTYDGAEHVPLATLPGMAERTLTVSSAGKSLSMTGWKVGWVHGPAELVTAVRTVKQFLTYVASGPFQHAVAHALVDGDGRTGAYLADLRASLTRRRDLLAEGLVQAGLRPVPARGTYFVVADAAPAGHEDATELCRRLPELAGVVAIPVTAFCRPGGATADALRSYVRFTFVKSEATVTEAVRRLAASGS</sequence>
<accession>A0A512DA44</accession>
<organism evidence="7 8">
    <name type="scientific">Cellulomonas aerilata</name>
    <dbReference type="NCBI Taxonomy" id="515326"/>
    <lineage>
        <taxon>Bacteria</taxon>
        <taxon>Bacillati</taxon>
        <taxon>Actinomycetota</taxon>
        <taxon>Actinomycetes</taxon>
        <taxon>Micrococcales</taxon>
        <taxon>Cellulomonadaceae</taxon>
        <taxon>Cellulomonas</taxon>
    </lineage>
</organism>
<dbReference type="PANTHER" id="PTHR43807:SF20">
    <property type="entry name" value="FI04487P"/>
    <property type="match status" value="1"/>
</dbReference>
<dbReference type="Gene3D" id="3.40.640.10">
    <property type="entry name" value="Type I PLP-dependent aspartate aminotransferase-like (Major domain)"/>
    <property type="match status" value="1"/>
</dbReference>
<dbReference type="Pfam" id="PF00155">
    <property type="entry name" value="Aminotran_1_2"/>
    <property type="match status" value="1"/>
</dbReference>
<dbReference type="OrthoDB" id="9763453at2"/>
<dbReference type="AlphaFoldDB" id="A0A512DA44"/>
<feature type="domain" description="Aminotransferase class I/classII large" evidence="6">
    <location>
        <begin position="53"/>
        <end position="420"/>
    </location>
</feature>
<evidence type="ECO:0000259" key="6">
    <source>
        <dbReference type="Pfam" id="PF00155"/>
    </source>
</evidence>
<protein>
    <submittedName>
        <fullName evidence="7">Aminotransferase</fullName>
    </submittedName>
</protein>
<dbReference type="GO" id="GO:0030170">
    <property type="term" value="F:pyridoxal phosphate binding"/>
    <property type="evidence" value="ECO:0007669"/>
    <property type="project" value="InterPro"/>
</dbReference>
<keyword evidence="5" id="KW-0663">Pyridoxal phosphate</keyword>
<dbReference type="Proteomes" id="UP000321181">
    <property type="component" value="Unassembled WGS sequence"/>
</dbReference>
<dbReference type="EMBL" id="BJYY01000002">
    <property type="protein sequence ID" value="GEO33120.1"/>
    <property type="molecule type" value="Genomic_DNA"/>
</dbReference>
<dbReference type="InterPro" id="IPR051326">
    <property type="entry name" value="Kynurenine-oxoglutarate_AT"/>
</dbReference>
<keyword evidence="3 7" id="KW-0032">Aminotransferase</keyword>
<dbReference type="SUPFAM" id="SSF53383">
    <property type="entry name" value="PLP-dependent transferases"/>
    <property type="match status" value="1"/>
</dbReference>
<dbReference type="InterPro" id="IPR015424">
    <property type="entry name" value="PyrdxlP-dep_Trfase"/>
</dbReference>
<dbReference type="FunFam" id="3.40.640.10:FF:000024">
    <property type="entry name" value="Kynurenine--oxoglutarate transaminase 3"/>
    <property type="match status" value="1"/>
</dbReference>